<evidence type="ECO:0000256" key="2">
    <source>
        <dbReference type="ARBA" id="ARBA00022598"/>
    </source>
</evidence>
<dbReference type="Gene3D" id="3.30.300.30">
    <property type="match status" value="1"/>
</dbReference>
<evidence type="ECO:0000259" key="5">
    <source>
        <dbReference type="Pfam" id="PF13193"/>
    </source>
</evidence>
<feature type="compositionally biased region" description="Polar residues" evidence="3">
    <location>
        <begin position="1"/>
        <end position="12"/>
    </location>
</feature>
<dbReference type="PANTHER" id="PTHR43201">
    <property type="entry name" value="ACYL-COA SYNTHETASE"/>
    <property type="match status" value="1"/>
</dbReference>
<dbReference type="Proteomes" id="UP000006640">
    <property type="component" value="Chromosome"/>
</dbReference>
<dbReference type="InterPro" id="IPR000873">
    <property type="entry name" value="AMP-dep_synth/lig_dom"/>
</dbReference>
<keyword evidence="2 6" id="KW-0436">Ligase</keyword>
<feature type="domain" description="AMP-binding enzyme C-terminal" evidence="5">
    <location>
        <begin position="444"/>
        <end position="518"/>
    </location>
</feature>
<evidence type="ECO:0000256" key="1">
    <source>
        <dbReference type="ARBA" id="ARBA00006432"/>
    </source>
</evidence>
<comment type="similarity">
    <text evidence="1">Belongs to the ATP-dependent AMP-binding enzyme family.</text>
</comment>
<name>D6Y8T9_THEBD</name>
<keyword evidence="7" id="KW-1185">Reference proteome</keyword>
<dbReference type="AlphaFoldDB" id="D6Y8T9"/>
<dbReference type="InterPro" id="IPR045851">
    <property type="entry name" value="AMP-bd_C_sf"/>
</dbReference>
<dbReference type="InterPro" id="IPR025110">
    <property type="entry name" value="AMP-bd_C"/>
</dbReference>
<dbReference type="Pfam" id="PF13193">
    <property type="entry name" value="AMP-binding_C"/>
    <property type="match status" value="1"/>
</dbReference>
<dbReference type="RefSeq" id="WP_013133434.1">
    <property type="nucleotide sequence ID" value="NC_014165.1"/>
</dbReference>
<dbReference type="EMBL" id="CP001874">
    <property type="protein sequence ID" value="ADG89901.1"/>
    <property type="molecule type" value="Genomic_DNA"/>
</dbReference>
<dbReference type="GO" id="GO:0031956">
    <property type="term" value="F:medium-chain fatty acid-CoA ligase activity"/>
    <property type="evidence" value="ECO:0007669"/>
    <property type="project" value="TreeGrafter"/>
</dbReference>
<evidence type="ECO:0000313" key="7">
    <source>
        <dbReference type="Proteomes" id="UP000006640"/>
    </source>
</evidence>
<sequence length="534" mass="57912">MDTSEVAVTTEASAGHAEPPRRLPHVKEAFQELLRQDPGKTAVIDDRGHRLTRAELRDLADAIGGEMRARGLAPGDVVLIAMPNWTEWLAVHLAAVRADLIPATAPVTSDPGHLAYTAQLVGAKALVCPARHRGRDFATETKQVAEQLGRRLHVLLIEGDQEQRTWADFTGPEPSTPELPPGTAHILFSSSTTGHPKAIAHSEDSLAAYNQGVIERYCVTGARSIFMPSPLGHSTGFWHGVRMSILTGAELVIQDRWDPRRALELVARHRCAITVAATPFLVDLVNAEWDSPEPKLADMEVFLCGGAPVPPELIERARQEMPNTLVASIWAMSEGGATSSLPDDPPELIANSCGKVLPGVHLEVITEDGEIAPRGTEGEVVMRTPSLFLGYVGQDALYRSSFTKDGFFRTGDLGVVDENGYLRITGRLKDLIIRGGVNIAPVPIENALAEHEKIARVAVVGRPDERLGERICAVIEPRGEAPTLAELTEWLAGQGVPRRLWPESLVIVSDMPQTPAGKIRKNVLREMVAQEGES</sequence>
<dbReference type="SUPFAM" id="SSF56801">
    <property type="entry name" value="Acetyl-CoA synthetase-like"/>
    <property type="match status" value="1"/>
</dbReference>
<evidence type="ECO:0000259" key="4">
    <source>
        <dbReference type="Pfam" id="PF00501"/>
    </source>
</evidence>
<accession>D6Y8T9</accession>
<dbReference type="Pfam" id="PF00501">
    <property type="entry name" value="AMP-binding"/>
    <property type="match status" value="1"/>
</dbReference>
<gene>
    <name evidence="6" type="ordered locus">Tbis_3211</name>
</gene>
<feature type="region of interest" description="Disordered" evidence="3">
    <location>
        <begin position="1"/>
        <end position="21"/>
    </location>
</feature>
<dbReference type="KEGG" id="tbi:Tbis_3211"/>
<dbReference type="InterPro" id="IPR042099">
    <property type="entry name" value="ANL_N_sf"/>
</dbReference>
<dbReference type="PANTHER" id="PTHR43201:SF5">
    <property type="entry name" value="MEDIUM-CHAIN ACYL-COA LIGASE ACSF2, MITOCHONDRIAL"/>
    <property type="match status" value="1"/>
</dbReference>
<evidence type="ECO:0000313" key="6">
    <source>
        <dbReference type="EMBL" id="ADG89901.1"/>
    </source>
</evidence>
<evidence type="ECO:0000256" key="3">
    <source>
        <dbReference type="SAM" id="MobiDB-lite"/>
    </source>
</evidence>
<dbReference type="Gene3D" id="3.40.50.12780">
    <property type="entry name" value="N-terminal domain of ligase-like"/>
    <property type="match status" value="1"/>
</dbReference>
<dbReference type="eggNOG" id="COG0318">
    <property type="taxonomic scope" value="Bacteria"/>
</dbReference>
<reference evidence="6 7" key="1">
    <citation type="submission" date="2010-01" db="EMBL/GenBank/DDBJ databases">
        <title>The complete genome of Thermobispora bispora DSM 43833.</title>
        <authorList>
            <consortium name="US DOE Joint Genome Institute (JGI-PGF)"/>
            <person name="Lucas S."/>
            <person name="Copeland A."/>
            <person name="Lapidus A."/>
            <person name="Glavina del Rio T."/>
            <person name="Dalin E."/>
            <person name="Tice H."/>
            <person name="Bruce D."/>
            <person name="Goodwin L."/>
            <person name="Pitluck S."/>
            <person name="Kyrpides N."/>
            <person name="Mavromatis K."/>
            <person name="Ivanova N."/>
            <person name="Mikhailova N."/>
            <person name="Chertkov O."/>
            <person name="Brettin T."/>
            <person name="Detter J.C."/>
            <person name="Han C."/>
            <person name="Larimer F."/>
            <person name="Land M."/>
            <person name="Hauser L."/>
            <person name="Markowitz V."/>
            <person name="Cheng J.-F."/>
            <person name="Hugenholtz P."/>
            <person name="Woyke T."/>
            <person name="Wu D."/>
            <person name="Jando M."/>
            <person name="Schneider S."/>
            <person name="Klenk H.-P."/>
            <person name="Eisen J.A."/>
        </authorList>
    </citation>
    <scope>NUCLEOTIDE SEQUENCE [LARGE SCALE GENOMIC DNA]</scope>
    <source>
        <strain evidence="7">ATCC 19993 / DSM 43833 / CBS 139.67 / JCM 10125 / KCTC 9307 / NBRC 14880 / R51</strain>
    </source>
</reference>
<proteinExistence type="inferred from homology"/>
<organism evidence="6 7">
    <name type="scientific">Thermobispora bispora (strain ATCC 19993 / DSM 43833 / CBS 139.67 / JCM 10125 / KCTC 9307 / NBRC 14880 / R51)</name>
    <dbReference type="NCBI Taxonomy" id="469371"/>
    <lineage>
        <taxon>Bacteria</taxon>
        <taxon>Bacillati</taxon>
        <taxon>Actinomycetota</taxon>
        <taxon>Actinomycetes</taxon>
        <taxon>Streptosporangiales</taxon>
        <taxon>Streptosporangiaceae</taxon>
        <taxon>Thermobispora</taxon>
    </lineage>
</organism>
<dbReference type="STRING" id="469371.Tbis_3211"/>
<dbReference type="GO" id="GO:0006631">
    <property type="term" value="P:fatty acid metabolic process"/>
    <property type="evidence" value="ECO:0007669"/>
    <property type="project" value="TreeGrafter"/>
</dbReference>
<protein>
    <submittedName>
        <fullName evidence="6">AMP-dependent synthetase and ligase</fullName>
    </submittedName>
</protein>
<dbReference type="OrthoDB" id="9803968at2"/>
<dbReference type="HOGENOM" id="CLU_000022_59_7_11"/>
<feature type="domain" description="AMP-dependent synthetase/ligase" evidence="4">
    <location>
        <begin position="31"/>
        <end position="391"/>
    </location>
</feature>